<dbReference type="AlphaFoldDB" id="A0A4Y7PTM2"/>
<name>A0A4Y7PTM2_9AGAM</name>
<evidence type="ECO:0000256" key="1">
    <source>
        <dbReference type="SAM" id="Coils"/>
    </source>
</evidence>
<keyword evidence="4" id="KW-1185">Reference proteome</keyword>
<reference evidence="3 4" key="1">
    <citation type="submission" date="2018-06" db="EMBL/GenBank/DDBJ databases">
        <title>A transcriptomic atlas of mushroom development highlights an independent origin of complex multicellularity.</title>
        <authorList>
            <consortium name="DOE Joint Genome Institute"/>
            <person name="Krizsan K."/>
            <person name="Almasi E."/>
            <person name="Merenyi Z."/>
            <person name="Sahu N."/>
            <person name="Viragh M."/>
            <person name="Koszo T."/>
            <person name="Mondo S."/>
            <person name="Kiss B."/>
            <person name="Balint B."/>
            <person name="Kues U."/>
            <person name="Barry K."/>
            <person name="Hegedus J.C."/>
            <person name="Henrissat B."/>
            <person name="Johnson J."/>
            <person name="Lipzen A."/>
            <person name="Ohm R."/>
            <person name="Nagy I."/>
            <person name="Pangilinan J."/>
            <person name="Yan J."/>
            <person name="Xiong Y."/>
            <person name="Grigoriev I.V."/>
            <person name="Hibbett D.S."/>
            <person name="Nagy L.G."/>
        </authorList>
    </citation>
    <scope>NUCLEOTIDE SEQUENCE [LARGE SCALE GENOMIC DNA]</scope>
    <source>
        <strain evidence="3 4">SZMC22713</strain>
    </source>
</reference>
<gene>
    <name evidence="3" type="ORF">BD410DRAFT_806910</name>
</gene>
<keyword evidence="1" id="KW-0175">Coiled coil</keyword>
<feature type="compositionally biased region" description="Low complexity" evidence="2">
    <location>
        <begin position="64"/>
        <end position="75"/>
    </location>
</feature>
<accession>A0A4Y7PTM2</accession>
<evidence type="ECO:0000313" key="3">
    <source>
        <dbReference type="EMBL" id="TDL17909.1"/>
    </source>
</evidence>
<evidence type="ECO:0000313" key="4">
    <source>
        <dbReference type="Proteomes" id="UP000294933"/>
    </source>
</evidence>
<feature type="coiled-coil region" evidence="1">
    <location>
        <begin position="5"/>
        <end position="32"/>
    </location>
</feature>
<dbReference type="EMBL" id="ML170214">
    <property type="protein sequence ID" value="TDL17909.1"/>
    <property type="molecule type" value="Genomic_DNA"/>
</dbReference>
<feature type="region of interest" description="Disordered" evidence="2">
    <location>
        <begin position="60"/>
        <end position="84"/>
    </location>
</feature>
<protein>
    <submittedName>
        <fullName evidence="3">Uncharacterized protein</fullName>
    </submittedName>
</protein>
<sequence>MIQGRTRLSDELRALDAEAAYLEKRLVDVRAKAAGIWSFVVDVNPEGETSMVDVARPLSPVEETSATSPVASSSSIPCELGDERPEIPDNDNSSYFVWFDLESTDAIRPFEETRIWRLLCASRTRTSYPWIEAIFNQLSPTSVDAAVLEANREYILDYLLENALSGYPEDIHHAS</sequence>
<dbReference type="VEuPathDB" id="FungiDB:BD410DRAFT_806910"/>
<evidence type="ECO:0000256" key="2">
    <source>
        <dbReference type="SAM" id="MobiDB-lite"/>
    </source>
</evidence>
<organism evidence="3 4">
    <name type="scientific">Rickenella mellea</name>
    <dbReference type="NCBI Taxonomy" id="50990"/>
    <lineage>
        <taxon>Eukaryota</taxon>
        <taxon>Fungi</taxon>
        <taxon>Dikarya</taxon>
        <taxon>Basidiomycota</taxon>
        <taxon>Agaricomycotina</taxon>
        <taxon>Agaricomycetes</taxon>
        <taxon>Hymenochaetales</taxon>
        <taxon>Rickenellaceae</taxon>
        <taxon>Rickenella</taxon>
    </lineage>
</organism>
<dbReference type="Proteomes" id="UP000294933">
    <property type="component" value="Unassembled WGS sequence"/>
</dbReference>
<proteinExistence type="predicted"/>